<proteinExistence type="predicted"/>
<sequence length="635" mass="69936">MDDESMAMAMAKAAIGNGSDGGDSVKRAAMANGHSDGGWRYVYEALQNVRALQLLLFHATLTPELHCRNFTAIVRHGSLRCAWDSPEGVANLLCVPLPACLLDLSLPARCWTRRDHVEVRLGLLSLDPALLKLSLLEDEGPELGSDGGDAKPFSVEYDVKALESGKAVQFYCRKCSCKLTNTPFRRVLEVPSMDWREVSEHFYGNCCCANFGAQAEFLVARFQELLTPSEETCLVASTTCIIHKGDVIGFEDDKDALLEPVAAQPSESGKDDIDPPVVSHPDVEKHIGVETDRINISGHEGRKQKTSGSPSLTCAGDHVDCNGSGHYLEKLLAASETDSKLIDHQNGVEEITSVSVAEDTQEACIDGTKVPPEESESRTHHHHDTEEDSCCSSSHSSRKPAGTESSAMKKAKEASPESLGNGFMTGPGSQSEVRDWEPFLCYSCSALIGARRGDASKKGVQFFKYKISTHESVRSTSNIFREHTLERLFTHELEKNTESNASYRYVVRSFRTGGALLQLVLLNQRALVSSGICLPTSTLACEDRAEEWKSHQTLDRKSATVPFETVAKFMFCDCRMLNSEELRSIDKWAQLQNADDVFMLDEVAGKLVDLLKFHQKTFPTSCQSFQQFGLSFLTK</sequence>
<evidence type="ECO:0000313" key="3">
    <source>
        <dbReference type="Proteomes" id="UP000822688"/>
    </source>
</evidence>
<dbReference type="GO" id="GO:0061630">
    <property type="term" value="F:ubiquitin protein ligase activity"/>
    <property type="evidence" value="ECO:0007669"/>
    <property type="project" value="TreeGrafter"/>
</dbReference>
<dbReference type="GO" id="GO:0005634">
    <property type="term" value="C:nucleus"/>
    <property type="evidence" value="ECO:0007669"/>
    <property type="project" value="TreeGrafter"/>
</dbReference>
<dbReference type="PANTHER" id="PTHR31531:SF2">
    <property type="entry name" value="E3 UBIQUITIN-PROTEIN LIGASE E3D"/>
    <property type="match status" value="1"/>
</dbReference>
<gene>
    <name evidence="2" type="ORF">KC19_6G108900</name>
</gene>
<evidence type="ECO:0000256" key="1">
    <source>
        <dbReference type="SAM" id="MobiDB-lite"/>
    </source>
</evidence>
<dbReference type="GO" id="GO:0005829">
    <property type="term" value="C:cytosol"/>
    <property type="evidence" value="ECO:0007669"/>
    <property type="project" value="TreeGrafter"/>
</dbReference>
<dbReference type="AlphaFoldDB" id="A0A8T0HGD7"/>
<dbReference type="EMBL" id="CM026427">
    <property type="protein sequence ID" value="KAG0569697.1"/>
    <property type="molecule type" value="Genomic_DNA"/>
</dbReference>
<dbReference type="InterPro" id="IPR019193">
    <property type="entry name" value="UBQ-conj_enz_E2-bd_prot"/>
</dbReference>
<name>A0A8T0HGD7_CERPU</name>
<accession>A0A8T0HGD7</accession>
<dbReference type="GO" id="GO:0031624">
    <property type="term" value="F:ubiquitin conjugating enzyme binding"/>
    <property type="evidence" value="ECO:0007669"/>
    <property type="project" value="TreeGrafter"/>
</dbReference>
<dbReference type="GO" id="GO:0006513">
    <property type="term" value="P:protein monoubiquitination"/>
    <property type="evidence" value="ECO:0007669"/>
    <property type="project" value="TreeGrafter"/>
</dbReference>
<dbReference type="Proteomes" id="UP000822688">
    <property type="component" value="Chromosome 6"/>
</dbReference>
<feature type="region of interest" description="Disordered" evidence="1">
    <location>
        <begin position="354"/>
        <end position="430"/>
    </location>
</feature>
<evidence type="ECO:0000313" key="2">
    <source>
        <dbReference type="EMBL" id="KAG0569697.1"/>
    </source>
</evidence>
<comment type="caution">
    <text evidence="2">The sequence shown here is derived from an EMBL/GenBank/DDBJ whole genome shotgun (WGS) entry which is preliminary data.</text>
</comment>
<dbReference type="GO" id="GO:0000209">
    <property type="term" value="P:protein polyubiquitination"/>
    <property type="evidence" value="ECO:0007669"/>
    <property type="project" value="TreeGrafter"/>
</dbReference>
<organism evidence="2 3">
    <name type="scientific">Ceratodon purpureus</name>
    <name type="common">Fire moss</name>
    <name type="synonym">Dicranum purpureum</name>
    <dbReference type="NCBI Taxonomy" id="3225"/>
    <lineage>
        <taxon>Eukaryota</taxon>
        <taxon>Viridiplantae</taxon>
        <taxon>Streptophyta</taxon>
        <taxon>Embryophyta</taxon>
        <taxon>Bryophyta</taxon>
        <taxon>Bryophytina</taxon>
        <taxon>Bryopsida</taxon>
        <taxon>Dicranidae</taxon>
        <taxon>Pseudoditrichales</taxon>
        <taxon>Ditrichaceae</taxon>
        <taxon>Ceratodon</taxon>
    </lineage>
</organism>
<dbReference type="GO" id="GO:0051865">
    <property type="term" value="P:protein autoubiquitination"/>
    <property type="evidence" value="ECO:0007669"/>
    <property type="project" value="TreeGrafter"/>
</dbReference>
<dbReference type="Pfam" id="PF09814">
    <property type="entry name" value="HECT_2"/>
    <property type="match status" value="2"/>
</dbReference>
<reference evidence="2 3" key="1">
    <citation type="submission" date="2020-06" db="EMBL/GenBank/DDBJ databases">
        <title>WGS assembly of Ceratodon purpureus strain R40.</title>
        <authorList>
            <person name="Carey S.B."/>
            <person name="Jenkins J."/>
            <person name="Shu S."/>
            <person name="Lovell J.T."/>
            <person name="Sreedasyam A."/>
            <person name="Maumus F."/>
            <person name="Tiley G.P."/>
            <person name="Fernandez-Pozo N."/>
            <person name="Barry K."/>
            <person name="Chen C."/>
            <person name="Wang M."/>
            <person name="Lipzen A."/>
            <person name="Daum C."/>
            <person name="Saski C.A."/>
            <person name="Payton A.C."/>
            <person name="Mcbreen J.C."/>
            <person name="Conrad R.E."/>
            <person name="Kollar L.M."/>
            <person name="Olsson S."/>
            <person name="Huttunen S."/>
            <person name="Landis J.B."/>
            <person name="Wickett N.J."/>
            <person name="Johnson M.G."/>
            <person name="Rensing S.A."/>
            <person name="Grimwood J."/>
            <person name="Schmutz J."/>
            <person name="Mcdaniel S.F."/>
        </authorList>
    </citation>
    <scope>NUCLEOTIDE SEQUENCE [LARGE SCALE GENOMIC DNA]</scope>
    <source>
        <strain evidence="2 3">R40</strain>
    </source>
</reference>
<protein>
    <submittedName>
        <fullName evidence="2">Uncharacterized protein</fullName>
    </submittedName>
</protein>
<dbReference type="GO" id="GO:0043161">
    <property type="term" value="P:proteasome-mediated ubiquitin-dependent protein catabolic process"/>
    <property type="evidence" value="ECO:0007669"/>
    <property type="project" value="TreeGrafter"/>
</dbReference>
<keyword evidence="3" id="KW-1185">Reference proteome</keyword>
<dbReference type="GO" id="GO:0000151">
    <property type="term" value="C:ubiquitin ligase complex"/>
    <property type="evidence" value="ECO:0007669"/>
    <property type="project" value="TreeGrafter"/>
</dbReference>
<dbReference type="PANTHER" id="PTHR31531">
    <property type="entry name" value="E3 UBIQUITIN-PROTEIN LIGASE E3D FAMILY MEMBER"/>
    <property type="match status" value="1"/>
</dbReference>
<dbReference type="GO" id="GO:0030332">
    <property type="term" value="F:cyclin binding"/>
    <property type="evidence" value="ECO:0007669"/>
    <property type="project" value="TreeGrafter"/>
</dbReference>